<dbReference type="RefSeq" id="WP_061835160.1">
    <property type="nucleotide sequence ID" value="NZ_LUKE01000002.1"/>
</dbReference>
<evidence type="ECO:0000313" key="1">
    <source>
        <dbReference type="EMBL" id="KYG64649.1"/>
    </source>
</evidence>
<reference evidence="1 2" key="1">
    <citation type="submission" date="2016-03" db="EMBL/GenBank/DDBJ databases">
        <authorList>
            <person name="Ploux O."/>
        </authorList>
    </citation>
    <scope>NUCLEOTIDE SEQUENCE [LARGE SCALE GENOMIC DNA]</scope>
    <source>
        <strain evidence="1 2">R0</strain>
    </source>
</reference>
<accession>A0A150WKW4</accession>
<comment type="caution">
    <text evidence="1">The sequence shown here is derived from an EMBL/GenBank/DDBJ whole genome shotgun (WGS) entry which is preliminary data.</text>
</comment>
<sequence>MKTSEKLSRTRGFVSPSMASDIHPSTSNSSLVNSFDWKTPAAMMVGGFLLKRFPRASMLGLLAAGAYWGYTKLNKKDPNPFKGEGIANLH</sequence>
<dbReference type="EMBL" id="LUKE01000002">
    <property type="protein sequence ID" value="KYG64649.1"/>
    <property type="molecule type" value="Genomic_DNA"/>
</dbReference>
<organism evidence="1 2">
    <name type="scientific">Bdellovibrio bacteriovorus</name>
    <dbReference type="NCBI Taxonomy" id="959"/>
    <lineage>
        <taxon>Bacteria</taxon>
        <taxon>Pseudomonadati</taxon>
        <taxon>Bdellovibrionota</taxon>
        <taxon>Bdellovibrionia</taxon>
        <taxon>Bdellovibrionales</taxon>
        <taxon>Pseudobdellovibrionaceae</taxon>
        <taxon>Bdellovibrio</taxon>
    </lineage>
</organism>
<evidence type="ECO:0000313" key="2">
    <source>
        <dbReference type="Proteomes" id="UP000075320"/>
    </source>
</evidence>
<keyword evidence="2" id="KW-1185">Reference proteome</keyword>
<protein>
    <submittedName>
        <fullName evidence="1">Uncharacterized protein</fullName>
    </submittedName>
</protein>
<dbReference type="Proteomes" id="UP000075320">
    <property type="component" value="Unassembled WGS sequence"/>
</dbReference>
<dbReference type="AlphaFoldDB" id="A0A150WKW4"/>
<gene>
    <name evidence="1" type="ORF">AZI86_10565</name>
</gene>
<proteinExistence type="predicted"/>
<name>A0A150WKW4_BDEBC</name>